<dbReference type="PANTHER" id="PTHR34987:SF2">
    <property type="entry name" value="B, PUTATIVE (AFU_ORTHOLOGUE AFUA_7G05040)-RELATED"/>
    <property type="match status" value="1"/>
</dbReference>
<evidence type="ECO:0000313" key="3">
    <source>
        <dbReference type="Proteomes" id="UP000799538"/>
    </source>
</evidence>
<evidence type="ECO:0000313" key="2">
    <source>
        <dbReference type="EMBL" id="KAF2226019.1"/>
    </source>
</evidence>
<dbReference type="Pfam" id="PF17389">
    <property type="entry name" value="Bac_rhamnosid6H"/>
    <property type="match status" value="1"/>
</dbReference>
<dbReference type="InterPro" id="IPR035396">
    <property type="entry name" value="Bac_rhamnosid6H"/>
</dbReference>
<keyword evidence="3" id="KW-1185">Reference proteome</keyword>
<gene>
    <name evidence="2" type="ORF">BDZ85DRAFT_272602</name>
</gene>
<dbReference type="SUPFAM" id="SSF48208">
    <property type="entry name" value="Six-hairpin glycosidases"/>
    <property type="match status" value="1"/>
</dbReference>
<evidence type="ECO:0000259" key="1">
    <source>
        <dbReference type="Pfam" id="PF17389"/>
    </source>
</evidence>
<feature type="domain" description="Alpha-L-rhamnosidase six-hairpin glycosidase" evidence="1">
    <location>
        <begin position="378"/>
        <end position="703"/>
    </location>
</feature>
<organism evidence="2 3">
    <name type="scientific">Elsinoe ampelina</name>
    <dbReference type="NCBI Taxonomy" id="302913"/>
    <lineage>
        <taxon>Eukaryota</taxon>
        <taxon>Fungi</taxon>
        <taxon>Dikarya</taxon>
        <taxon>Ascomycota</taxon>
        <taxon>Pezizomycotina</taxon>
        <taxon>Dothideomycetes</taxon>
        <taxon>Dothideomycetidae</taxon>
        <taxon>Myriangiales</taxon>
        <taxon>Elsinoaceae</taxon>
        <taxon>Elsinoe</taxon>
    </lineage>
</organism>
<dbReference type="PANTHER" id="PTHR34987">
    <property type="entry name" value="C, PUTATIVE (AFU_ORTHOLOGUE AFUA_3G02880)-RELATED"/>
    <property type="match status" value="1"/>
</dbReference>
<dbReference type="OrthoDB" id="6503935at2759"/>
<reference evidence="3" key="1">
    <citation type="journal article" date="2020" name="Stud. Mycol.">
        <title>101 Dothideomycetes genomes: A test case for predicting lifestyles and emergence of pathogens.</title>
        <authorList>
            <person name="Haridas S."/>
            <person name="Albert R."/>
            <person name="Binder M."/>
            <person name="Bloem J."/>
            <person name="LaButti K."/>
            <person name="Salamov A."/>
            <person name="Andreopoulos B."/>
            <person name="Baker S."/>
            <person name="Barry K."/>
            <person name="Bills G."/>
            <person name="Bluhm B."/>
            <person name="Cannon C."/>
            <person name="Castanera R."/>
            <person name="Culley D."/>
            <person name="Daum C."/>
            <person name="Ezra D."/>
            <person name="Gonzalez J."/>
            <person name="Henrissat B."/>
            <person name="Kuo A."/>
            <person name="Liang C."/>
            <person name="Lipzen A."/>
            <person name="Lutzoni F."/>
            <person name="Magnuson J."/>
            <person name="Mondo S."/>
            <person name="Nolan M."/>
            <person name="Ohm R."/>
            <person name="Pangilinan J."/>
            <person name="Park H.-J."/>
            <person name="Ramirez L."/>
            <person name="Alfaro M."/>
            <person name="Sun H."/>
            <person name="Tritt A."/>
            <person name="Yoshinaga Y."/>
            <person name="Zwiers L.-H."/>
            <person name="Turgeon B."/>
            <person name="Goodwin S."/>
            <person name="Spatafora J."/>
            <person name="Crous P."/>
            <person name="Grigoriev I."/>
        </authorList>
    </citation>
    <scope>NUCLEOTIDE SEQUENCE [LARGE SCALE GENOMIC DNA]</scope>
    <source>
        <strain evidence="3">CECT 20119</strain>
    </source>
</reference>
<dbReference type="InterPro" id="IPR012341">
    <property type="entry name" value="6hp_glycosidase-like_sf"/>
</dbReference>
<accession>A0A6A6GKC8</accession>
<name>A0A6A6GKC8_9PEZI</name>
<dbReference type="Gene3D" id="2.60.420.10">
    <property type="entry name" value="Maltose phosphorylase, domain 3"/>
    <property type="match status" value="1"/>
</dbReference>
<dbReference type="Gene3D" id="2.60.120.260">
    <property type="entry name" value="Galactose-binding domain-like"/>
    <property type="match status" value="1"/>
</dbReference>
<dbReference type="InterPro" id="IPR008928">
    <property type="entry name" value="6-hairpin_glycosidase_sf"/>
</dbReference>
<dbReference type="GO" id="GO:0003824">
    <property type="term" value="F:catalytic activity"/>
    <property type="evidence" value="ECO:0007669"/>
    <property type="project" value="UniProtKB-ARBA"/>
</dbReference>
<protein>
    <submittedName>
        <fullName evidence="2">Alpha-L-rhamnosidase</fullName>
    </submittedName>
</protein>
<dbReference type="Gene3D" id="1.50.10.10">
    <property type="match status" value="1"/>
</dbReference>
<dbReference type="EMBL" id="ML992503">
    <property type="protein sequence ID" value="KAF2226019.1"/>
    <property type="molecule type" value="Genomic_DNA"/>
</dbReference>
<dbReference type="Proteomes" id="UP000799538">
    <property type="component" value="Unassembled WGS sequence"/>
</dbReference>
<proteinExistence type="predicted"/>
<dbReference type="GO" id="GO:0005975">
    <property type="term" value="P:carbohydrate metabolic process"/>
    <property type="evidence" value="ECO:0007669"/>
    <property type="project" value="InterPro"/>
</dbReference>
<sequence>MALRLTKEEQTLVNKLTSSWIWIEGWIDSSPDVNTAGRLVEFEKHFDLLNVPSTALLHCSADTRYKLLINGRRVAVGPTRGSTTIWHYDSIDIAPFLIAGHNVLKVVVMRYFAASRAAMPFARTAYPGLTVVGDIKNGPDSIDLGSMNPGWTARVNKGISFPTGLIDDVFLHINERGTVSPSEQTSEIVRYNIKTLNGELSPWRLMPRGLPMPEESKATFEKAEVRQSDVPEENWQSFLKGKTIVLPANSTHKVELQATVHSTAFLRWTFRAASSSSIKMKALYSEGYEQEPRAYPFFRTKDDRLDSVNGQLIGPLDEIEVMVSANENTIYEPFWFRTFRIIQLTLQVGQNPVEMLPLDATQGNYPMDVKGFIKNVTDPQCQDIWDVSVRTMRNCMFDAYVDCPFYEQLQYIGDSRTVGLFHYLISGDDLLMRRTISNFAAAVTVDGLPQSRYPSQVPQIIAGFALYWILQVNDHYLYFGDADYAKSFLPRVDGVLTYFDAHLNDQGLVAGLPEDVWQFVDWVTTWGATTTHPDKGVPTSGRSKNQHTYFTLLYAYVLKCAADLVQGLGRSGVAEEYRQRATALSEAAREHCFDGQVFTDSTADIADDSAYSQHCQVFAVLAGACQGLNITTLLENSFANSAHSKCSYMMMFYAFRAFKAAGDDAYNKLWQTAWNPWRNMLTKNLTTWEEDDVRQRSDCHAWGSVPLYEYCTELAGVEPVAAGCKEIMFSPRITLSEAVEAKVMLGRNNSAFVKWSRDSKGVTAVELRLDQPASVTSRLPGEGPKRHGLISTLSLTHTARS</sequence>
<dbReference type="AlphaFoldDB" id="A0A6A6GKC8"/>